<dbReference type="PANTHER" id="PTHR42966:SF1">
    <property type="entry name" value="SIALIC ACID SYNTHASE"/>
    <property type="match status" value="1"/>
</dbReference>
<dbReference type="AlphaFoldDB" id="A0A0E2BJF5"/>
<dbReference type="InterPro" id="IPR013132">
    <property type="entry name" value="PseI/NeuA/B-like_N"/>
</dbReference>
<reference evidence="2" key="1">
    <citation type="submission" date="2012-10" db="EMBL/GenBank/DDBJ databases">
        <authorList>
            <person name="Harkins D.M."/>
            <person name="Durkin A.S."/>
            <person name="Brinkac L.M."/>
            <person name="Haft D.H."/>
            <person name="Selengut J.D."/>
            <person name="Sanka R."/>
            <person name="DePew J."/>
            <person name="Purushe J."/>
            <person name="Matthias M.A."/>
            <person name="Vinetz J.M."/>
            <person name="Sutton G.G."/>
            <person name="Nierman W.C."/>
            <person name="Fouts D.E."/>
        </authorList>
    </citation>
    <scope>NUCLEOTIDE SEQUENCE [LARGE SCALE GENOMIC DNA]</scope>
    <source>
        <strain evidence="2">MOR084</strain>
    </source>
</reference>
<gene>
    <name evidence="2" type="ORF">LEP1GSC179_1320</name>
</gene>
<evidence type="ECO:0000313" key="2">
    <source>
        <dbReference type="EMBL" id="EKO35404.1"/>
    </source>
</evidence>
<dbReference type="Proteomes" id="UP000006329">
    <property type="component" value="Unassembled WGS sequence"/>
</dbReference>
<evidence type="ECO:0000259" key="1">
    <source>
        <dbReference type="Pfam" id="PF03102"/>
    </source>
</evidence>
<dbReference type="InterPro" id="IPR051690">
    <property type="entry name" value="PseI-like"/>
</dbReference>
<organism evidence="2 3">
    <name type="scientific">Leptospira santarosai str. MOR084</name>
    <dbReference type="NCBI Taxonomy" id="1049984"/>
    <lineage>
        <taxon>Bacteria</taxon>
        <taxon>Pseudomonadati</taxon>
        <taxon>Spirochaetota</taxon>
        <taxon>Spirochaetia</taxon>
        <taxon>Leptospirales</taxon>
        <taxon>Leptospiraceae</taxon>
        <taxon>Leptospira</taxon>
    </lineage>
</organism>
<keyword evidence="3" id="KW-1185">Reference proteome</keyword>
<name>A0A0E2BJF5_9LEPT</name>
<dbReference type="InterPro" id="IPR013785">
    <property type="entry name" value="Aldolase_TIM"/>
</dbReference>
<dbReference type="Pfam" id="PF03102">
    <property type="entry name" value="NeuB"/>
    <property type="match status" value="1"/>
</dbReference>
<dbReference type="RefSeq" id="WP_004484289.1">
    <property type="nucleotide sequence ID" value="NZ_AHON02000013.1"/>
</dbReference>
<dbReference type="EMBL" id="AHON02000013">
    <property type="protein sequence ID" value="EKO35404.1"/>
    <property type="molecule type" value="Genomic_DNA"/>
</dbReference>
<protein>
    <submittedName>
        <fullName evidence="2">NeuB family protein</fullName>
    </submittedName>
</protein>
<dbReference type="GO" id="GO:0047444">
    <property type="term" value="F:N-acylneuraminate-9-phosphate synthase activity"/>
    <property type="evidence" value="ECO:0007669"/>
    <property type="project" value="TreeGrafter"/>
</dbReference>
<proteinExistence type="predicted"/>
<sequence>MSFQKNFSLTHSLSLGPEHPPIVVAEIGLNHNNDEEIGKKTIAAAKKAGAQAVKFQSYVTEEFVDVRNPDAKILVDIFKKYELSETMHRKFQKTAEGEGLVFFSTPLCVSSLYLLLNLKVPAIKIASGDVTNKTLLAETARTKLPVILSSGAADFFEVNRAISFLEKEGTDKLCLLHCVSLYPTPPEKANLKVIETFKNLYPFPVGFSDHTVGSIAASAAVSLGACMIEKHFTLDRSLDGPDHGISANPEELKTVCENALTSWKMKGNGEKKPWPEEIDGRFFGRRSLYADSKGSPIALRPDLTQKVGTYLDSWEIEKTNGLKSEPGKPFHV</sequence>
<dbReference type="GO" id="GO:0016051">
    <property type="term" value="P:carbohydrate biosynthetic process"/>
    <property type="evidence" value="ECO:0007669"/>
    <property type="project" value="InterPro"/>
</dbReference>
<accession>A0A0E2BJF5</accession>
<dbReference type="PANTHER" id="PTHR42966">
    <property type="entry name" value="N-ACETYLNEURAMINATE SYNTHASE"/>
    <property type="match status" value="1"/>
</dbReference>
<evidence type="ECO:0000313" key="3">
    <source>
        <dbReference type="Proteomes" id="UP000006329"/>
    </source>
</evidence>
<feature type="domain" description="PseI/NeuA/B-like" evidence="1">
    <location>
        <begin position="42"/>
        <end position="271"/>
    </location>
</feature>
<dbReference type="Gene3D" id="3.20.20.70">
    <property type="entry name" value="Aldolase class I"/>
    <property type="match status" value="1"/>
</dbReference>
<dbReference type="SUPFAM" id="SSF51569">
    <property type="entry name" value="Aldolase"/>
    <property type="match status" value="1"/>
</dbReference>
<comment type="caution">
    <text evidence="2">The sequence shown here is derived from an EMBL/GenBank/DDBJ whole genome shotgun (WGS) entry which is preliminary data.</text>
</comment>